<gene>
    <name evidence="4" type="ORF">DERYTH_LOCUS6872</name>
</gene>
<organism evidence="4 5">
    <name type="scientific">Dentiscutata erythropus</name>
    <dbReference type="NCBI Taxonomy" id="1348616"/>
    <lineage>
        <taxon>Eukaryota</taxon>
        <taxon>Fungi</taxon>
        <taxon>Fungi incertae sedis</taxon>
        <taxon>Mucoromycota</taxon>
        <taxon>Glomeromycotina</taxon>
        <taxon>Glomeromycetes</taxon>
        <taxon>Diversisporales</taxon>
        <taxon>Gigasporaceae</taxon>
        <taxon>Dentiscutata</taxon>
    </lineage>
</organism>
<evidence type="ECO:0000313" key="4">
    <source>
        <dbReference type="EMBL" id="CAG8584833.1"/>
    </source>
</evidence>
<dbReference type="GO" id="GO:0080041">
    <property type="term" value="F:ADP-ribose pyrophosphohydrolase activity"/>
    <property type="evidence" value="ECO:0007669"/>
    <property type="project" value="TreeGrafter"/>
</dbReference>
<dbReference type="EMBL" id="CAJVPY010003202">
    <property type="protein sequence ID" value="CAG8584833.1"/>
    <property type="molecule type" value="Genomic_DNA"/>
</dbReference>
<dbReference type="GO" id="GO:0019693">
    <property type="term" value="P:ribose phosphate metabolic process"/>
    <property type="evidence" value="ECO:0007669"/>
    <property type="project" value="TreeGrafter"/>
</dbReference>
<dbReference type="Proteomes" id="UP000789405">
    <property type="component" value="Unassembled WGS sequence"/>
</dbReference>
<feature type="domain" description="Nudix hydrolase" evidence="3">
    <location>
        <begin position="84"/>
        <end position="255"/>
    </location>
</feature>
<dbReference type="Gene3D" id="3.90.79.10">
    <property type="entry name" value="Nucleoside Triphosphate Pyrophosphohydrolase"/>
    <property type="match status" value="1"/>
</dbReference>
<keyword evidence="2" id="KW-0378">Hydrolase</keyword>
<dbReference type="InterPro" id="IPR015797">
    <property type="entry name" value="NUDIX_hydrolase-like_dom_sf"/>
</dbReference>
<accession>A0A9N9C0Y6</accession>
<name>A0A9N9C0Y6_9GLOM</name>
<evidence type="ECO:0000259" key="3">
    <source>
        <dbReference type="PROSITE" id="PS51462"/>
    </source>
</evidence>
<dbReference type="PROSITE" id="PS51462">
    <property type="entry name" value="NUDIX"/>
    <property type="match status" value="1"/>
</dbReference>
<dbReference type="PANTHER" id="PTHR11839:SF18">
    <property type="entry name" value="NUDIX HYDROLASE DOMAIN-CONTAINING PROTEIN"/>
    <property type="match status" value="1"/>
</dbReference>
<dbReference type="InterPro" id="IPR000086">
    <property type="entry name" value="NUDIX_hydrolase_dom"/>
</dbReference>
<comment type="cofactor">
    <cofactor evidence="1">
        <name>Mg(2+)</name>
        <dbReference type="ChEBI" id="CHEBI:18420"/>
    </cofactor>
</comment>
<dbReference type="SUPFAM" id="SSF55811">
    <property type="entry name" value="Nudix"/>
    <property type="match status" value="1"/>
</dbReference>
<dbReference type="CDD" id="cd03424">
    <property type="entry name" value="NUDIX_ADPRase_Nudt5_UGPPase_Nudt14"/>
    <property type="match status" value="1"/>
</dbReference>
<dbReference type="AlphaFoldDB" id="A0A9N9C0Y6"/>
<evidence type="ECO:0000256" key="1">
    <source>
        <dbReference type="ARBA" id="ARBA00001946"/>
    </source>
</evidence>
<protein>
    <submittedName>
        <fullName evidence="4">18336_t:CDS:1</fullName>
    </submittedName>
</protein>
<evidence type="ECO:0000313" key="5">
    <source>
        <dbReference type="Proteomes" id="UP000789405"/>
    </source>
</evidence>
<dbReference type="GO" id="GO:0080042">
    <property type="term" value="F:ADP-glucose pyrophosphohydrolase activity"/>
    <property type="evidence" value="ECO:0007669"/>
    <property type="project" value="TreeGrafter"/>
</dbReference>
<dbReference type="GO" id="GO:0006753">
    <property type="term" value="P:nucleoside phosphate metabolic process"/>
    <property type="evidence" value="ECO:0007669"/>
    <property type="project" value="TreeGrafter"/>
</dbReference>
<dbReference type="OrthoDB" id="10249920at2759"/>
<comment type="caution">
    <text evidence="4">The sequence shown here is derived from an EMBL/GenBank/DDBJ whole genome shotgun (WGS) entry which is preliminary data.</text>
</comment>
<reference evidence="4" key="1">
    <citation type="submission" date="2021-06" db="EMBL/GenBank/DDBJ databases">
        <authorList>
            <person name="Kallberg Y."/>
            <person name="Tangrot J."/>
            <person name="Rosling A."/>
        </authorList>
    </citation>
    <scope>NUCLEOTIDE SEQUENCE</scope>
    <source>
        <strain evidence="4">MA453B</strain>
    </source>
</reference>
<sequence length="427" mass="47564">MSNAEASINIGGSNVPITVTQQNIEVASVLKFKPFEEWVSTLSNKVLTTDKKELEVNKIEIQNVDYFGSKIGFIKFKVDAKLVENGKNVPGIVFMRGGAVAVLLILRSKDPNDQMLKEHVVITYQPRLPVPSFNFPEIPAGMLDGSGNFAGKASEEIKEETGIEIKDQDLIDLTELAYGDKYRGAYPSPGGCDEFLRLCLCIKEMDHKEVKSLEGKLCGLRDHGESITVGLVELDHLWKIPDMKALSALTLYDALKKNGQARSHIPTHHVPEAPSLPGALRTQHRQTYSIKEDLPTTKQSHKTNIMSTQHQGLHRCLHTIMNSAHDPMTSETTDHGISTHQVQTPQFWALPTLRLPTQRESDCGGFSIAIATRSYIDLVKFGYKNLKYNKEEQTLQTFKKGVIAFKNTPNSTSSIILQNSLWLSEPI</sequence>
<dbReference type="PANTHER" id="PTHR11839">
    <property type="entry name" value="UDP/ADP-SUGAR PYROPHOSPHATASE"/>
    <property type="match status" value="1"/>
</dbReference>
<proteinExistence type="predicted"/>
<keyword evidence="5" id="KW-1185">Reference proteome</keyword>
<evidence type="ECO:0000256" key="2">
    <source>
        <dbReference type="ARBA" id="ARBA00022801"/>
    </source>
</evidence>